<reference evidence="1" key="1">
    <citation type="submission" date="2022-04" db="EMBL/GenBank/DDBJ databases">
        <title>Genome of the entomopathogenic fungus Entomophthora muscae.</title>
        <authorList>
            <person name="Elya C."/>
            <person name="Lovett B.R."/>
            <person name="Lee E."/>
            <person name="Macias A.M."/>
            <person name="Hajek A.E."/>
            <person name="De Bivort B.L."/>
            <person name="Kasson M.T."/>
            <person name="De Fine Licht H.H."/>
            <person name="Stajich J.E."/>
        </authorList>
    </citation>
    <scope>NUCLEOTIDE SEQUENCE</scope>
    <source>
        <strain evidence="1">Berkeley</strain>
    </source>
</reference>
<evidence type="ECO:0000313" key="1">
    <source>
        <dbReference type="EMBL" id="KAJ9064738.1"/>
    </source>
</evidence>
<evidence type="ECO:0000313" key="2">
    <source>
        <dbReference type="Proteomes" id="UP001165960"/>
    </source>
</evidence>
<keyword evidence="2" id="KW-1185">Reference proteome</keyword>
<gene>
    <name evidence="1" type="primary">SEN1_3</name>
    <name evidence="1" type="ORF">DSO57_1039640</name>
</gene>
<protein>
    <submittedName>
        <fullName evidence="1">DEAD-box type RNA helicase</fullName>
    </submittedName>
</protein>
<organism evidence="1 2">
    <name type="scientific">Entomophthora muscae</name>
    <dbReference type="NCBI Taxonomy" id="34485"/>
    <lineage>
        <taxon>Eukaryota</taxon>
        <taxon>Fungi</taxon>
        <taxon>Fungi incertae sedis</taxon>
        <taxon>Zoopagomycota</taxon>
        <taxon>Entomophthoromycotina</taxon>
        <taxon>Entomophthoromycetes</taxon>
        <taxon>Entomophthorales</taxon>
        <taxon>Entomophthoraceae</taxon>
        <taxon>Entomophthora</taxon>
    </lineage>
</organism>
<keyword evidence="1" id="KW-0067">ATP-binding</keyword>
<keyword evidence="1" id="KW-0547">Nucleotide-binding</keyword>
<proteinExistence type="predicted"/>
<comment type="caution">
    <text evidence="1">The sequence shown here is derived from an EMBL/GenBank/DDBJ whole genome shotgun (WGS) entry which is preliminary data.</text>
</comment>
<keyword evidence="1" id="KW-0378">Hydrolase</keyword>
<sequence length="2283" mass="252070">MSEAATNQAPPADSCQTDPASIAALCSQFLADSSACWLNDDARQTHVLNLMYIHLLQTEQTEQFKDALAQHLSQCLPCLIQYINHHEAIRGLFRGKLRDNELSALEDAIEDWDKQRLIKNIASIVAQVSSHSELVSNHPLCLLLSLSLIEMLSCTNPRLVNVFSYKVEALYRHLLKSTSQLHVDLSSFIQLFFHPVPEVNQLTQTVVGLWPQPLPSIAAQALLAGLPASLAPIPELLAEARAQGHHSKVSSVWESTMSILRLFPKTVCANHNEAFLPLFQSAILSLQVDLHYTPQRDRCLVFLLILLKSSCWDGQEDDSLVPKLITCAISLFTAHQHSDLPSFESSFKDLAKLVEYLVRSCESLPYLPSVVNSAIVLVFEMLKHPPFDSPAFKNKIVSFGMQLTEYGFSCAPEPPFLALCKYAPLYVSAMLSGHRRAKDAVMHGIKSDISLFASHTDSLDTPLSRQPLLELWSSLCMYELPARSEVYLLVLASFEPLATLERIAISHTALTQALVGSPHASFGAALAYLDSLLCEFLGLAAQRLDVAVIHELKEAPRGRNILATLLLSPSGPIRDKAMALLSKVFSEDLVGILQSFATDATCRLAAPLEHACGTFACVIEKRPNEADETLSHLQVVISLYQALFNGTALSSDLVELLDSEKSTGFALSLWRLVKGVVVAGVGPMVKALEAGLLSFKRMISSGRSVSSLQSFFHAVAELLPSLVGAVETTSNDELYCVAAELIESILQFKAQLPWDATRQVESLAFTLVNKLPESSRSTFEYRIKLLLGEFSAMPTPEPKTVEHKHISIDSDSDSDFFDLPYFPIPQPASASQTNPSPSIQCPPAEAKDTSFSPNRTTDAQANQDSSAHCISVHKMTFPTAYTNSQPNHNITNPGFQTVAKATSLVSKPSKQVPITLFTTPLQTAPQKNLPKSSQAVKPFASIFTRVAPKQESSFQERFPVKKPCVSETATLKALLARASTPSGSPSLLSPAVKHVQSRPPSRASLDETNGIQHNPSPTPREHPKLSSPVVKDPRSKPPQRDNPSEGNGVALVEKIIAKAKAKPTPIVNQARQGEYPRPIPLKPVLTKKAKKQDELTFASLPHLDPRIPKKANLILARSKTKASQLLKRIQVDQSSVKSFNKPNGESESSSSEETGSDTAEGLHQFLKKSLPATSPCKPPQPSRPPQTHCSARPVTSSSSEDSSEEGECSSSDSETPQQNDISRPILKVPVMRPPPKVNKLMGTLIPTPAMALDNFSLDIDHFDSTVLRWSCEASGDLPVWFNATKPYCTQFRNIPQTFTSIRAYVETLEPLLFLECWAQVQKARDETFPDDAITCSVVGYHQSHNFFDVTLKSNRNTSQFSENDLLMLTLPLPDDASRHYKVLAKMRRTTAIRGSSGVEIRCCLDRDRNLVLACLRPNVSASLLRLTSMATMHRDYLALHGLSSYHLIKDILEGHASGFDEPNPAKVQQLIECHQLNRSQAEAIVASASKKEGFSLIQGPPGTGKTKTILGLVATLRQTTRRDLIQGKYWNRPQKLLICAPSNAAVDEIVRRLRVELDDPSGSPKLIRVGISESINQTVQDQTLDYLIEANLRTRTSGDYQRAKEEMDKFNAKIDQLRAELKKHQCVREELREAANPQDTQRYLASKRQVEEIGDEIDLQFQLRSASSRAMDTARYKVRDDLLNGAEIICCTLSGAGHDMMQNMACEFDTVIIDEAAQSVELASLIPLRFGCRRCIMIGDPHQLPPTVMSLAATKYGYNNSLFARMFNQSNGTAHLLNVQYRMHPAISQLPSTLFYKGRLLDAPGLAESKAAPWHASPLFPPYHFYDVSEGGDTSNRFHSRENTAECEAACAIVRRLCYEFPEVDFKGRIAVISPYKGQISQMKLAFARKFGSGISKTVEFNTIDGFQGQEKDIVIFSCVRAGAAADIGFLSDARRMNVGLTRAQKSLFIIGRAFTLSGDPHWKILVQRAKEQDQYSQINMRRLAVQGRISYSNLLLSPPPEPAKDTKAKITSSDHAPPPPAKSSDSSSLARQNLPNAGAEDPNGNLSPKKEPQLRKPNPGGKRAKAQLSKPNPKGQPVKVEASSKVQPTPSKKGRQSSISPSLDAYTPIKRPALASLPGPPFKDPKVQAQATQTAPTPAKHLDNPSPSYQSPKHDWPSHMHPSHRPTNAHPPQHSTARGHQYHPSNYPFQDYPAPSVSIKGCSKVPHRLPDLSRANHYPYPQDMQYAYPPRPEFIPHPQDMQYAYPPRAESIPHPHEFPYQQFHPPPGSRDFRYHDKDGRYP</sequence>
<accession>A0ACC2SR34</accession>
<name>A0ACC2SR34_9FUNG</name>
<dbReference type="Proteomes" id="UP001165960">
    <property type="component" value="Unassembled WGS sequence"/>
</dbReference>
<dbReference type="EMBL" id="QTSX02004424">
    <property type="protein sequence ID" value="KAJ9064738.1"/>
    <property type="molecule type" value="Genomic_DNA"/>
</dbReference>
<keyword evidence="1" id="KW-0347">Helicase</keyword>